<keyword evidence="2" id="KW-0472">Membrane</keyword>
<gene>
    <name evidence="4" type="ORF">ACFOFO_09610</name>
</gene>
<accession>A0ABV7EZZ0</accession>
<protein>
    <submittedName>
        <fullName evidence="4">Transglycosylase SLT domain-containing protein</fullName>
    </submittedName>
</protein>
<reference evidence="5" key="1">
    <citation type="journal article" date="2019" name="Int. J. Syst. Evol. Microbiol.">
        <title>The Global Catalogue of Microorganisms (GCM) 10K type strain sequencing project: providing services to taxonomists for standard genome sequencing and annotation.</title>
        <authorList>
            <consortium name="The Broad Institute Genomics Platform"/>
            <consortium name="The Broad Institute Genome Sequencing Center for Infectious Disease"/>
            <person name="Wu L."/>
            <person name="Ma J."/>
        </authorList>
    </citation>
    <scope>NUCLEOTIDE SEQUENCE [LARGE SCALE GENOMIC DNA]</scope>
    <source>
        <strain evidence="5">KCTC 42986</strain>
    </source>
</reference>
<keyword evidence="2" id="KW-1133">Transmembrane helix</keyword>
<dbReference type="Proteomes" id="UP001595530">
    <property type="component" value="Unassembled WGS sequence"/>
</dbReference>
<dbReference type="InterPro" id="IPR023346">
    <property type="entry name" value="Lysozyme-like_dom_sf"/>
</dbReference>
<dbReference type="Gene3D" id="1.10.530.10">
    <property type="match status" value="1"/>
</dbReference>
<keyword evidence="2" id="KW-0812">Transmembrane</keyword>
<keyword evidence="5" id="KW-1185">Reference proteome</keyword>
<dbReference type="Pfam" id="PF01464">
    <property type="entry name" value="SLT"/>
    <property type="match status" value="1"/>
</dbReference>
<feature type="domain" description="Transglycosylase SLT" evidence="3">
    <location>
        <begin position="169"/>
        <end position="253"/>
    </location>
</feature>
<comment type="caution">
    <text evidence="4">The sequence shown here is derived from an EMBL/GenBank/DDBJ whole genome shotgun (WGS) entry which is preliminary data.</text>
</comment>
<sequence length="334" mass="35891">MINRFIRTLSSPVRQLAQQSAAGAISARDTARAFLMTAHHTLMLFGVTALVVLGVMFVRPAFADKLKALSPFAPKSIGEQTVEAYQQSRLAALKSVEAPVPKSAEAPMPNAADTRTADQTDVVPVPDAIVPAGTERQQKLVTGWLSKRYRVAGDAANMFVAHAYLTAKEIKLDPLLILAVMAIESGFNPYAESPVGAQGLMQVMSKLHHEKFQQLGGIKAALNPMANIKVGSLILKDYVTRGGSVEAGLKTYVGAAAFDNDAGYGARVMSEYRRLKEVAIGKNVPIYTTSNVIVQKPRRIDRAEPKSDEPAEASAQPIERKAAPQAKTDQIAAL</sequence>
<dbReference type="RefSeq" id="WP_390331438.1">
    <property type="nucleotide sequence ID" value="NZ_JBHRTP010000024.1"/>
</dbReference>
<evidence type="ECO:0000313" key="5">
    <source>
        <dbReference type="Proteomes" id="UP001595530"/>
    </source>
</evidence>
<name>A0ABV7EZZ0_9BURK</name>
<evidence type="ECO:0000259" key="3">
    <source>
        <dbReference type="Pfam" id="PF01464"/>
    </source>
</evidence>
<evidence type="ECO:0000256" key="1">
    <source>
        <dbReference type="SAM" id="MobiDB-lite"/>
    </source>
</evidence>
<organism evidence="4 5">
    <name type="scientific">Undibacterium arcticum</name>
    <dbReference type="NCBI Taxonomy" id="1762892"/>
    <lineage>
        <taxon>Bacteria</taxon>
        <taxon>Pseudomonadati</taxon>
        <taxon>Pseudomonadota</taxon>
        <taxon>Betaproteobacteria</taxon>
        <taxon>Burkholderiales</taxon>
        <taxon>Oxalobacteraceae</taxon>
        <taxon>Undibacterium</taxon>
    </lineage>
</organism>
<evidence type="ECO:0000256" key="2">
    <source>
        <dbReference type="SAM" id="Phobius"/>
    </source>
</evidence>
<proteinExistence type="predicted"/>
<feature type="region of interest" description="Disordered" evidence="1">
    <location>
        <begin position="297"/>
        <end position="334"/>
    </location>
</feature>
<dbReference type="SUPFAM" id="SSF53955">
    <property type="entry name" value="Lysozyme-like"/>
    <property type="match status" value="1"/>
</dbReference>
<feature type="compositionally biased region" description="Basic and acidic residues" evidence="1">
    <location>
        <begin position="298"/>
        <end position="309"/>
    </location>
</feature>
<dbReference type="InterPro" id="IPR008258">
    <property type="entry name" value="Transglycosylase_SLT_dom_1"/>
</dbReference>
<evidence type="ECO:0000313" key="4">
    <source>
        <dbReference type="EMBL" id="MFC3108215.1"/>
    </source>
</evidence>
<feature type="transmembrane region" description="Helical" evidence="2">
    <location>
        <begin position="42"/>
        <end position="62"/>
    </location>
</feature>
<dbReference type="EMBL" id="JBHRTP010000024">
    <property type="protein sequence ID" value="MFC3108215.1"/>
    <property type="molecule type" value="Genomic_DNA"/>
</dbReference>